<dbReference type="AlphaFoldDB" id="U1I3C4"/>
<name>U1I3C4_ENDPU</name>
<feature type="region of interest" description="Disordered" evidence="5">
    <location>
        <begin position="192"/>
        <end position="214"/>
    </location>
</feature>
<dbReference type="GO" id="GO:0008270">
    <property type="term" value="F:zinc ion binding"/>
    <property type="evidence" value="ECO:0007669"/>
    <property type="project" value="UniProtKB-KW"/>
</dbReference>
<gene>
    <name evidence="7" type="ORF">EPUS_08916</name>
</gene>
<keyword evidence="1" id="KW-0479">Metal-binding</keyword>
<feature type="compositionally biased region" description="Low complexity" evidence="5">
    <location>
        <begin position="89"/>
        <end position="100"/>
    </location>
</feature>
<dbReference type="eggNOG" id="KOG1844">
    <property type="taxonomic scope" value="Eukaryota"/>
</dbReference>
<dbReference type="GO" id="GO:0034967">
    <property type="term" value="C:Set3 complex"/>
    <property type="evidence" value="ECO:0007669"/>
    <property type="project" value="TreeGrafter"/>
</dbReference>
<dbReference type="InterPro" id="IPR013083">
    <property type="entry name" value="Znf_RING/FYVE/PHD"/>
</dbReference>
<evidence type="ECO:0000259" key="6">
    <source>
        <dbReference type="SMART" id="SM00249"/>
    </source>
</evidence>
<dbReference type="PANTHER" id="PTHR46462">
    <property type="entry name" value="UPSET, ISOFORM A"/>
    <property type="match status" value="1"/>
</dbReference>
<dbReference type="GeneID" id="19243756"/>
<dbReference type="InterPro" id="IPR011011">
    <property type="entry name" value="Znf_FYVE_PHD"/>
</dbReference>
<keyword evidence="2" id="KW-0863">Zinc-finger</keyword>
<dbReference type="EMBL" id="KE720750">
    <property type="protein sequence ID" value="ERF76524.1"/>
    <property type="molecule type" value="Genomic_DNA"/>
</dbReference>
<dbReference type="InterPro" id="IPR001005">
    <property type="entry name" value="SANT/Myb"/>
</dbReference>
<dbReference type="HOGENOM" id="CLU_818974_0_0_1"/>
<dbReference type="Gene3D" id="3.30.40.10">
    <property type="entry name" value="Zinc/RING finger domain, C3HC4 (zinc finger)"/>
    <property type="match status" value="1"/>
</dbReference>
<feature type="domain" description="Zinc finger PHD-type" evidence="6">
    <location>
        <begin position="131"/>
        <end position="174"/>
    </location>
</feature>
<dbReference type="GO" id="GO:0070210">
    <property type="term" value="C:Rpd3L-Expanded complex"/>
    <property type="evidence" value="ECO:0007669"/>
    <property type="project" value="TreeGrafter"/>
</dbReference>
<feature type="compositionally biased region" description="Acidic residues" evidence="5">
    <location>
        <begin position="61"/>
        <end position="75"/>
    </location>
</feature>
<dbReference type="Proteomes" id="UP000019373">
    <property type="component" value="Unassembled WGS sequence"/>
</dbReference>
<dbReference type="PANTHER" id="PTHR46462:SF3">
    <property type="entry name" value="UPSET, ISOFORM A"/>
    <property type="match status" value="1"/>
</dbReference>
<dbReference type="GO" id="GO:0006325">
    <property type="term" value="P:chromatin organization"/>
    <property type="evidence" value="ECO:0007669"/>
    <property type="project" value="UniProtKB-KW"/>
</dbReference>
<accession>U1I3C4</accession>
<dbReference type="OrthoDB" id="1928087at2759"/>
<organism evidence="7 8">
    <name type="scientific">Endocarpon pusillum (strain Z07020 / HMAS-L-300199)</name>
    <name type="common">Lichen-forming fungus</name>
    <dbReference type="NCBI Taxonomy" id="1263415"/>
    <lineage>
        <taxon>Eukaryota</taxon>
        <taxon>Fungi</taxon>
        <taxon>Dikarya</taxon>
        <taxon>Ascomycota</taxon>
        <taxon>Pezizomycotina</taxon>
        <taxon>Eurotiomycetes</taxon>
        <taxon>Chaetothyriomycetidae</taxon>
        <taxon>Verrucariales</taxon>
        <taxon>Verrucariaceae</taxon>
        <taxon>Endocarpon</taxon>
    </lineage>
</organism>
<dbReference type="SUPFAM" id="SSF46689">
    <property type="entry name" value="Homeodomain-like"/>
    <property type="match status" value="1"/>
</dbReference>
<keyword evidence="8" id="KW-1185">Reference proteome</keyword>
<protein>
    <recommendedName>
        <fullName evidence="6">Zinc finger PHD-type domain-containing protein</fullName>
    </recommendedName>
</protein>
<evidence type="ECO:0000256" key="1">
    <source>
        <dbReference type="ARBA" id="ARBA00022723"/>
    </source>
</evidence>
<evidence type="ECO:0000313" key="7">
    <source>
        <dbReference type="EMBL" id="ERF76524.1"/>
    </source>
</evidence>
<evidence type="ECO:0000256" key="3">
    <source>
        <dbReference type="ARBA" id="ARBA00022833"/>
    </source>
</evidence>
<keyword evidence="3" id="KW-0862">Zinc</keyword>
<keyword evidence="4" id="KW-0156">Chromatin regulator</keyword>
<evidence type="ECO:0000256" key="5">
    <source>
        <dbReference type="SAM" id="MobiDB-lite"/>
    </source>
</evidence>
<dbReference type="Gene3D" id="1.10.10.60">
    <property type="entry name" value="Homeodomain-like"/>
    <property type="match status" value="1"/>
</dbReference>
<feature type="compositionally biased region" description="Basic and acidic residues" evidence="5">
    <location>
        <begin position="101"/>
        <end position="110"/>
    </location>
</feature>
<dbReference type="InterPro" id="IPR009057">
    <property type="entry name" value="Homeodomain-like_sf"/>
</dbReference>
<dbReference type="SMART" id="SM00249">
    <property type="entry name" value="PHD"/>
    <property type="match status" value="1"/>
</dbReference>
<dbReference type="RefSeq" id="XP_007786158.1">
    <property type="nucleotide sequence ID" value="XM_007787968.1"/>
</dbReference>
<proteinExistence type="predicted"/>
<evidence type="ECO:0000256" key="4">
    <source>
        <dbReference type="ARBA" id="ARBA00022853"/>
    </source>
</evidence>
<evidence type="ECO:0000313" key="8">
    <source>
        <dbReference type="Proteomes" id="UP000019373"/>
    </source>
</evidence>
<dbReference type="InterPro" id="IPR001965">
    <property type="entry name" value="Znf_PHD"/>
</dbReference>
<dbReference type="Pfam" id="PF00249">
    <property type="entry name" value="Myb_DNA-binding"/>
    <property type="match status" value="1"/>
</dbReference>
<feature type="region of interest" description="Disordered" evidence="5">
    <location>
        <begin position="55"/>
        <end position="110"/>
    </location>
</feature>
<reference evidence="8" key="1">
    <citation type="journal article" date="2014" name="BMC Genomics">
        <title>Genome characteristics reveal the impact of lichenization on lichen-forming fungus Endocarpon pusillum Hedwig (Verrucariales, Ascomycota).</title>
        <authorList>
            <person name="Wang Y.-Y."/>
            <person name="Liu B."/>
            <person name="Zhang X.-Y."/>
            <person name="Zhou Q.-M."/>
            <person name="Zhang T."/>
            <person name="Li H."/>
            <person name="Yu Y.-F."/>
            <person name="Zhang X.-L."/>
            <person name="Hao X.-Y."/>
            <person name="Wang M."/>
            <person name="Wang L."/>
            <person name="Wei J.-C."/>
        </authorList>
    </citation>
    <scope>NUCLEOTIDE SEQUENCE [LARGE SCALE GENOMIC DNA]</scope>
    <source>
        <strain evidence="8">Z07020 / HMAS-L-300199</strain>
    </source>
</reference>
<dbReference type="GO" id="GO:0006355">
    <property type="term" value="P:regulation of DNA-templated transcription"/>
    <property type="evidence" value="ECO:0007669"/>
    <property type="project" value="TreeGrafter"/>
</dbReference>
<dbReference type="SUPFAM" id="SSF57903">
    <property type="entry name" value="FYVE/PHD zinc finger"/>
    <property type="match status" value="1"/>
</dbReference>
<evidence type="ECO:0000256" key="2">
    <source>
        <dbReference type="ARBA" id="ARBA00022771"/>
    </source>
</evidence>
<sequence>MILRNPQLRSSALANAIVSYPEKPSSIQCALCGRRGFASLRDYSTHLGRELEEVSLYPLPDLDDSDDENEDDSENESSGREITPDIARTTPSTHSSSSFSKDNKENGKKNVEDQACPLGLNLQLEEEYTIKCICGFTSDDGHTVYCEECDTWQHIQCYYLPTSVPEVHYCSDCVPNNKVDAKKAHERQLRLREAPVAQDMGSAPPRAAPKDSSRGITTSYWSTLEQQHFPAFVGYYGRDFSAIATHLQTKTMTMVKNQYFREIGAGNTSLEKVAEEAERRRDAGEPLWMHPDRLPPLLPGSTAAVDAILEKLSHIQEDLKLPIDANKGKGKKAKSITSR</sequence>